<name>A0A0L0CL13_LUCCU</name>
<gene>
    <name evidence="1" type="ORF">FF38_00558</name>
</gene>
<proteinExistence type="predicted"/>
<dbReference type="AlphaFoldDB" id="A0A0L0CL13"/>
<comment type="caution">
    <text evidence="1">The sequence shown here is derived from an EMBL/GenBank/DDBJ whole genome shotgun (WGS) entry which is preliminary data.</text>
</comment>
<evidence type="ECO:0000313" key="1">
    <source>
        <dbReference type="EMBL" id="KNC32917.1"/>
    </source>
</evidence>
<protein>
    <submittedName>
        <fullName evidence="1">Uncharacterized protein</fullName>
    </submittedName>
</protein>
<keyword evidence="2" id="KW-1185">Reference proteome</keyword>
<sequence length="120" mass="13503">MLFVTGTAKFIRLLAVFREMVEPEISIALGGRNVVAYCNLKIAIRNFSRNLILFESNLFIVGTFHTIQTPCHTEATNYTHPSCNYSSEGSVEISKIIAISDIKCSKIFAIPRVRRMPFDS</sequence>
<dbReference type="SUPFAM" id="SSF54076">
    <property type="entry name" value="RNase A-like"/>
    <property type="match status" value="1"/>
</dbReference>
<dbReference type="EMBL" id="JRES01000256">
    <property type="protein sequence ID" value="KNC32917.1"/>
    <property type="molecule type" value="Genomic_DNA"/>
</dbReference>
<dbReference type="InterPro" id="IPR036816">
    <property type="entry name" value="RNaseA-like_dom_sf"/>
</dbReference>
<dbReference type="Proteomes" id="UP000037069">
    <property type="component" value="Unassembled WGS sequence"/>
</dbReference>
<evidence type="ECO:0000313" key="2">
    <source>
        <dbReference type="Proteomes" id="UP000037069"/>
    </source>
</evidence>
<accession>A0A0L0CL13</accession>
<organism evidence="1 2">
    <name type="scientific">Lucilia cuprina</name>
    <name type="common">Green bottle fly</name>
    <name type="synonym">Australian sheep blowfly</name>
    <dbReference type="NCBI Taxonomy" id="7375"/>
    <lineage>
        <taxon>Eukaryota</taxon>
        <taxon>Metazoa</taxon>
        <taxon>Ecdysozoa</taxon>
        <taxon>Arthropoda</taxon>
        <taxon>Hexapoda</taxon>
        <taxon>Insecta</taxon>
        <taxon>Pterygota</taxon>
        <taxon>Neoptera</taxon>
        <taxon>Endopterygota</taxon>
        <taxon>Diptera</taxon>
        <taxon>Brachycera</taxon>
        <taxon>Muscomorpha</taxon>
        <taxon>Oestroidea</taxon>
        <taxon>Calliphoridae</taxon>
        <taxon>Luciliinae</taxon>
        <taxon>Lucilia</taxon>
    </lineage>
</organism>
<reference evidence="1 2" key="1">
    <citation type="journal article" date="2015" name="Nat. Commun.">
        <title>Lucilia cuprina genome unlocks parasitic fly biology to underpin future interventions.</title>
        <authorList>
            <person name="Anstead C.A."/>
            <person name="Korhonen P.K."/>
            <person name="Young N.D."/>
            <person name="Hall R.S."/>
            <person name="Jex A.R."/>
            <person name="Murali S.C."/>
            <person name="Hughes D.S."/>
            <person name="Lee S.F."/>
            <person name="Perry T."/>
            <person name="Stroehlein A.J."/>
            <person name="Ansell B.R."/>
            <person name="Breugelmans B."/>
            <person name="Hofmann A."/>
            <person name="Qu J."/>
            <person name="Dugan S."/>
            <person name="Lee S.L."/>
            <person name="Chao H."/>
            <person name="Dinh H."/>
            <person name="Han Y."/>
            <person name="Doddapaneni H.V."/>
            <person name="Worley K.C."/>
            <person name="Muzny D.M."/>
            <person name="Ioannidis P."/>
            <person name="Waterhouse R.M."/>
            <person name="Zdobnov E.M."/>
            <person name="James P.J."/>
            <person name="Bagnall N.H."/>
            <person name="Kotze A.C."/>
            <person name="Gibbs R.A."/>
            <person name="Richards S."/>
            <person name="Batterham P."/>
            <person name="Gasser R.B."/>
        </authorList>
    </citation>
    <scope>NUCLEOTIDE SEQUENCE [LARGE SCALE GENOMIC DNA]</scope>
    <source>
        <strain evidence="1 2">LS</strain>
        <tissue evidence="1">Full body</tissue>
    </source>
</reference>